<comment type="caution">
    <text evidence="1">The sequence shown here is derived from an EMBL/GenBank/DDBJ whole genome shotgun (WGS) entry which is preliminary data.</text>
</comment>
<accession>A0ABU0R1J6</accession>
<evidence type="ECO:0000313" key="2">
    <source>
        <dbReference type="Proteomes" id="UP001232755"/>
    </source>
</evidence>
<gene>
    <name evidence="1" type="ORF">QF034_007765</name>
</gene>
<dbReference type="Proteomes" id="UP001232755">
    <property type="component" value="Unassembled WGS sequence"/>
</dbReference>
<organism evidence="1 2">
    <name type="scientific">Streptomyces africanus</name>
    <dbReference type="NCBI Taxonomy" id="231024"/>
    <lineage>
        <taxon>Bacteria</taxon>
        <taxon>Bacillati</taxon>
        <taxon>Actinomycetota</taxon>
        <taxon>Actinomycetes</taxon>
        <taxon>Kitasatosporales</taxon>
        <taxon>Streptomycetaceae</taxon>
        <taxon>Streptomyces</taxon>
    </lineage>
</organism>
<proteinExistence type="predicted"/>
<keyword evidence="2" id="KW-1185">Reference proteome</keyword>
<reference evidence="1 2" key="1">
    <citation type="submission" date="2023-07" db="EMBL/GenBank/DDBJ databases">
        <title>Comparative genomics of wheat-associated soil bacteria to identify genetic determinants of phenazine resistance.</title>
        <authorList>
            <person name="Mouncey N."/>
        </authorList>
    </citation>
    <scope>NUCLEOTIDE SEQUENCE [LARGE SCALE GENOMIC DNA]</scope>
    <source>
        <strain evidence="1 2">B3I12</strain>
    </source>
</reference>
<evidence type="ECO:0000313" key="1">
    <source>
        <dbReference type="EMBL" id="MDQ0753534.1"/>
    </source>
</evidence>
<dbReference type="EMBL" id="JAUSYP010000001">
    <property type="protein sequence ID" value="MDQ0753534.1"/>
    <property type="molecule type" value="Genomic_DNA"/>
</dbReference>
<name>A0ABU0R1J6_9ACTN</name>
<sequence length="29" mass="2942">MTTFALIGAGTGLGAAVARRFGRQGFDIS</sequence>
<protein>
    <submittedName>
        <fullName evidence="1">NAD(P)-dependent dehydrogenase (Short-subunit alcohol dehydrogenase family)</fullName>
    </submittedName>
</protein>